<dbReference type="PANTHER" id="PTHR30055:SF238">
    <property type="entry name" value="MYCOFACTOCIN BIOSYNTHESIS TRANSCRIPTIONAL REGULATOR MFTR-RELATED"/>
    <property type="match status" value="1"/>
</dbReference>
<evidence type="ECO:0000313" key="7">
    <source>
        <dbReference type="Proteomes" id="UP000295696"/>
    </source>
</evidence>
<gene>
    <name evidence="6" type="ORF">EDD52_108102</name>
</gene>
<dbReference type="PROSITE" id="PS50977">
    <property type="entry name" value="HTH_TETR_2"/>
    <property type="match status" value="1"/>
</dbReference>
<evidence type="ECO:0000256" key="3">
    <source>
        <dbReference type="ARBA" id="ARBA00023163"/>
    </source>
</evidence>
<dbReference type="OrthoDB" id="9811084at2"/>
<keyword evidence="2 4" id="KW-0238">DNA-binding</keyword>
<reference evidence="6 7" key="1">
    <citation type="submission" date="2019-03" db="EMBL/GenBank/DDBJ databases">
        <title>Genomic Encyclopedia of Type Strains, Phase IV (KMG-IV): sequencing the most valuable type-strain genomes for metagenomic binning, comparative biology and taxonomic classification.</title>
        <authorList>
            <person name="Goeker M."/>
        </authorList>
    </citation>
    <scope>NUCLEOTIDE SEQUENCE [LARGE SCALE GENOMIC DNA]</scope>
    <source>
        <strain evidence="6 7">DSM 104836</strain>
    </source>
</reference>
<name>A0A4R3JB34_9RHOB</name>
<dbReference type="AlphaFoldDB" id="A0A4R3JB34"/>
<protein>
    <submittedName>
        <fullName evidence="6">TetR family transcriptional regulator</fullName>
    </submittedName>
</protein>
<evidence type="ECO:0000256" key="4">
    <source>
        <dbReference type="PROSITE-ProRule" id="PRU00335"/>
    </source>
</evidence>
<dbReference type="InterPro" id="IPR009057">
    <property type="entry name" value="Homeodomain-like_sf"/>
</dbReference>
<dbReference type="Pfam" id="PF00440">
    <property type="entry name" value="TetR_N"/>
    <property type="match status" value="1"/>
</dbReference>
<keyword evidence="1" id="KW-0805">Transcription regulation</keyword>
<dbReference type="InterPro" id="IPR001647">
    <property type="entry name" value="HTH_TetR"/>
</dbReference>
<dbReference type="Proteomes" id="UP000295696">
    <property type="component" value="Unassembled WGS sequence"/>
</dbReference>
<feature type="DNA-binding region" description="H-T-H motif" evidence="4">
    <location>
        <begin position="34"/>
        <end position="53"/>
    </location>
</feature>
<proteinExistence type="predicted"/>
<comment type="caution">
    <text evidence="6">The sequence shown here is derived from an EMBL/GenBank/DDBJ whole genome shotgun (WGS) entry which is preliminary data.</text>
</comment>
<evidence type="ECO:0000313" key="6">
    <source>
        <dbReference type="EMBL" id="TCS62807.1"/>
    </source>
</evidence>
<dbReference type="EMBL" id="SLZU01000008">
    <property type="protein sequence ID" value="TCS62807.1"/>
    <property type="molecule type" value="Genomic_DNA"/>
</dbReference>
<dbReference type="GO" id="GO:0003700">
    <property type="term" value="F:DNA-binding transcription factor activity"/>
    <property type="evidence" value="ECO:0007669"/>
    <property type="project" value="TreeGrafter"/>
</dbReference>
<evidence type="ECO:0000256" key="2">
    <source>
        <dbReference type="ARBA" id="ARBA00023125"/>
    </source>
</evidence>
<evidence type="ECO:0000256" key="1">
    <source>
        <dbReference type="ARBA" id="ARBA00023015"/>
    </source>
</evidence>
<accession>A0A4R3JB34</accession>
<dbReference type="PANTHER" id="PTHR30055">
    <property type="entry name" value="HTH-TYPE TRANSCRIPTIONAL REGULATOR RUTR"/>
    <property type="match status" value="1"/>
</dbReference>
<dbReference type="Gene3D" id="1.10.357.10">
    <property type="entry name" value="Tetracycline Repressor, domain 2"/>
    <property type="match status" value="1"/>
</dbReference>
<keyword evidence="7" id="KW-1185">Reference proteome</keyword>
<sequence>MTVSLRERRRRQTAREIQIATLELALQQGLENVTTEEIAASAGVSTRTFFNYYANKEAAAVGTPPPFQEEDKQALRDGAGAPADDIKRFLDQYMKALAEDEPILRMMGPVMRSNEKARGILEGFLVLERDELTECLGNRVSDRQTAAALAAGVTGAIGRAIQLWNRDPDLSLDAALDTVWKGLIAASQLLATPQDP</sequence>
<organism evidence="6 7">
    <name type="scientific">Primorskyibacter sedentarius</name>
    <dbReference type="NCBI Taxonomy" id="745311"/>
    <lineage>
        <taxon>Bacteria</taxon>
        <taxon>Pseudomonadati</taxon>
        <taxon>Pseudomonadota</taxon>
        <taxon>Alphaproteobacteria</taxon>
        <taxon>Rhodobacterales</taxon>
        <taxon>Roseobacteraceae</taxon>
        <taxon>Primorskyibacter</taxon>
    </lineage>
</organism>
<feature type="domain" description="HTH tetR-type" evidence="5">
    <location>
        <begin position="11"/>
        <end position="71"/>
    </location>
</feature>
<dbReference type="GO" id="GO:0000976">
    <property type="term" value="F:transcription cis-regulatory region binding"/>
    <property type="evidence" value="ECO:0007669"/>
    <property type="project" value="TreeGrafter"/>
</dbReference>
<dbReference type="InterPro" id="IPR050109">
    <property type="entry name" value="HTH-type_TetR-like_transc_reg"/>
</dbReference>
<dbReference type="SUPFAM" id="SSF46689">
    <property type="entry name" value="Homeodomain-like"/>
    <property type="match status" value="1"/>
</dbReference>
<dbReference type="RefSeq" id="WP_132245431.1">
    <property type="nucleotide sequence ID" value="NZ_SLZU01000008.1"/>
</dbReference>
<keyword evidence="3" id="KW-0804">Transcription</keyword>
<evidence type="ECO:0000259" key="5">
    <source>
        <dbReference type="PROSITE" id="PS50977"/>
    </source>
</evidence>